<proteinExistence type="inferred from homology"/>
<evidence type="ECO:0000256" key="2">
    <source>
        <dbReference type="ARBA" id="ARBA00022694"/>
    </source>
</evidence>
<dbReference type="Proteomes" id="UP000092445">
    <property type="component" value="Unassembled WGS sequence"/>
</dbReference>
<dbReference type="InterPro" id="IPR011856">
    <property type="entry name" value="tRNA_endonuc-like_dom_sf"/>
</dbReference>
<accession>A0A1A9ZVK2</accession>
<sequence length="135" mass="15681">MNFITMVSFKFIYFIHKKFIKQTILQLKDFQSMGCTDQSKCAVACRVYMDLVEDKRYTDIKKIFDENLNIIYLKSQFSTTGLVTILPTLDCQEVDLQVIEKLQSKNENKSLTLAICDTSSNILYYKLTNGFVDKT</sequence>
<evidence type="ECO:0000259" key="3">
    <source>
        <dbReference type="Pfam" id="PF09631"/>
    </source>
</evidence>
<protein>
    <recommendedName>
        <fullName evidence="3">tRNA-splicing endonuclease subunit Sen15 domain-containing protein</fullName>
    </recommendedName>
</protein>
<evidence type="ECO:0000313" key="4">
    <source>
        <dbReference type="EnsemblMetazoa" id="GPAI026385-PA"/>
    </source>
</evidence>
<dbReference type="GO" id="GO:0005634">
    <property type="term" value="C:nucleus"/>
    <property type="evidence" value="ECO:0007669"/>
    <property type="project" value="UniProtKB-ARBA"/>
</dbReference>
<dbReference type="PANTHER" id="PTHR28582">
    <property type="entry name" value="TRNA-SPLICING ENDONUCLEASE SUBUNIT SEN15"/>
    <property type="match status" value="1"/>
</dbReference>
<dbReference type="AlphaFoldDB" id="A0A1A9ZVK2"/>
<comment type="similarity">
    <text evidence="1">Belongs to the SEN15 family.</text>
</comment>
<name>A0A1A9ZVK2_GLOPL</name>
<dbReference type="InterPro" id="IPR018593">
    <property type="entry name" value="tRNA-endonuc_su_Sen15"/>
</dbReference>
<dbReference type="STRING" id="7398.A0A1A9ZVK2"/>
<dbReference type="GO" id="GO:0006388">
    <property type="term" value="P:tRNA splicing, via endonucleolytic cleavage and ligation"/>
    <property type="evidence" value="ECO:0007669"/>
    <property type="project" value="InterPro"/>
</dbReference>
<keyword evidence="5" id="KW-1185">Reference proteome</keyword>
<dbReference type="EnsemblMetazoa" id="GPAI026385-RA">
    <property type="protein sequence ID" value="GPAI026385-PA"/>
    <property type="gene ID" value="GPAI026385"/>
</dbReference>
<reference evidence="4" key="2">
    <citation type="submission" date="2020-05" db="UniProtKB">
        <authorList>
            <consortium name="EnsemblMetazoa"/>
        </authorList>
    </citation>
    <scope>IDENTIFICATION</scope>
    <source>
        <strain evidence="4">IAEA</strain>
    </source>
</reference>
<dbReference type="Pfam" id="PF09631">
    <property type="entry name" value="Sen15"/>
    <property type="match status" value="1"/>
</dbReference>
<reference evidence="5" key="1">
    <citation type="submission" date="2014-03" db="EMBL/GenBank/DDBJ databases">
        <authorList>
            <person name="Aksoy S."/>
            <person name="Warren W."/>
            <person name="Wilson R.K."/>
        </authorList>
    </citation>
    <scope>NUCLEOTIDE SEQUENCE [LARGE SCALE GENOMIC DNA]</scope>
    <source>
        <strain evidence="5">IAEA</strain>
    </source>
</reference>
<organism evidence="4 5">
    <name type="scientific">Glossina pallidipes</name>
    <name type="common">Tsetse fly</name>
    <dbReference type="NCBI Taxonomy" id="7398"/>
    <lineage>
        <taxon>Eukaryota</taxon>
        <taxon>Metazoa</taxon>
        <taxon>Ecdysozoa</taxon>
        <taxon>Arthropoda</taxon>
        <taxon>Hexapoda</taxon>
        <taxon>Insecta</taxon>
        <taxon>Pterygota</taxon>
        <taxon>Neoptera</taxon>
        <taxon>Endopterygota</taxon>
        <taxon>Diptera</taxon>
        <taxon>Brachycera</taxon>
        <taxon>Muscomorpha</taxon>
        <taxon>Hippoboscoidea</taxon>
        <taxon>Glossinidae</taxon>
        <taxon>Glossina</taxon>
    </lineage>
</organism>
<dbReference type="InterPro" id="IPR036167">
    <property type="entry name" value="tRNA_intron_Endo_cat-like_sf"/>
</dbReference>
<evidence type="ECO:0000313" key="5">
    <source>
        <dbReference type="Proteomes" id="UP000092445"/>
    </source>
</evidence>
<keyword evidence="2" id="KW-0819">tRNA processing</keyword>
<feature type="domain" description="tRNA-splicing endonuclease subunit Sen15" evidence="3">
    <location>
        <begin position="47"/>
        <end position="132"/>
    </location>
</feature>
<dbReference type="GO" id="GO:0003676">
    <property type="term" value="F:nucleic acid binding"/>
    <property type="evidence" value="ECO:0007669"/>
    <property type="project" value="InterPro"/>
</dbReference>
<dbReference type="VEuPathDB" id="VectorBase:GPAI026385"/>
<dbReference type="Gene3D" id="3.40.1350.10">
    <property type="match status" value="1"/>
</dbReference>
<dbReference type="SUPFAM" id="SSF53032">
    <property type="entry name" value="tRNA-intron endonuclease catalytic domain-like"/>
    <property type="match status" value="1"/>
</dbReference>
<evidence type="ECO:0000256" key="1">
    <source>
        <dbReference type="ARBA" id="ARBA00006091"/>
    </source>
</evidence>
<dbReference type="PANTHER" id="PTHR28582:SF1">
    <property type="entry name" value="TRNA-SPLICING ENDONUCLEASE SUBUNIT SEN15"/>
    <property type="match status" value="1"/>
</dbReference>